<evidence type="ECO:0000256" key="8">
    <source>
        <dbReference type="ARBA" id="ARBA00022989"/>
    </source>
</evidence>
<evidence type="ECO:0000256" key="4">
    <source>
        <dbReference type="ARBA" id="ARBA00022614"/>
    </source>
</evidence>
<dbReference type="SUPFAM" id="SSF52047">
    <property type="entry name" value="RNI-like"/>
    <property type="match status" value="1"/>
</dbReference>
<protein>
    <submittedName>
        <fullName evidence="16">Putative non-specific serine/threonine protein kinase</fullName>
        <ecNumber evidence="16">2.7.11.1</ecNumber>
    </submittedName>
</protein>
<evidence type="ECO:0000256" key="13">
    <source>
        <dbReference type="SAM" id="SignalP"/>
    </source>
</evidence>
<proteinExistence type="inferred from homology"/>
<keyword evidence="6 13" id="KW-0732">Signal</keyword>
<evidence type="ECO:0000259" key="15">
    <source>
        <dbReference type="Pfam" id="PF23598"/>
    </source>
</evidence>
<dbReference type="Proteomes" id="UP000238479">
    <property type="component" value="Chromosome 7"/>
</dbReference>
<dbReference type="PANTHER" id="PTHR48063:SF98">
    <property type="entry name" value="LRR RECEPTOR-LIKE SERINE_THREONINE-PROTEIN KINASE FLS2"/>
    <property type="match status" value="1"/>
</dbReference>
<keyword evidence="9 12" id="KW-0472">Membrane</keyword>
<dbReference type="InterPro" id="IPR013210">
    <property type="entry name" value="LRR_N_plant-typ"/>
</dbReference>
<evidence type="ECO:0000256" key="11">
    <source>
        <dbReference type="ARBA" id="ARBA00023180"/>
    </source>
</evidence>
<dbReference type="InterPro" id="IPR046956">
    <property type="entry name" value="RLP23-like"/>
</dbReference>
<evidence type="ECO:0000256" key="9">
    <source>
        <dbReference type="ARBA" id="ARBA00023136"/>
    </source>
</evidence>
<dbReference type="SMART" id="SM00369">
    <property type="entry name" value="LRR_TYP"/>
    <property type="match status" value="13"/>
</dbReference>
<keyword evidence="7" id="KW-0677">Repeat</keyword>
<keyword evidence="17" id="KW-1185">Reference proteome</keyword>
<accession>A0A2P6P923</accession>
<dbReference type="PANTHER" id="PTHR48063">
    <property type="entry name" value="LRR RECEPTOR-LIKE KINASE"/>
    <property type="match status" value="1"/>
</dbReference>
<dbReference type="EMBL" id="PDCK01000045">
    <property type="protein sequence ID" value="PRQ18425.1"/>
    <property type="molecule type" value="Genomic_DNA"/>
</dbReference>
<keyword evidence="11" id="KW-0325">Glycoprotein</keyword>
<dbReference type="STRING" id="74649.A0A2P6P923"/>
<comment type="similarity">
    <text evidence="2">Belongs to the RLP family.</text>
</comment>
<organism evidence="16 17">
    <name type="scientific">Rosa chinensis</name>
    <name type="common">China rose</name>
    <dbReference type="NCBI Taxonomy" id="74649"/>
    <lineage>
        <taxon>Eukaryota</taxon>
        <taxon>Viridiplantae</taxon>
        <taxon>Streptophyta</taxon>
        <taxon>Embryophyta</taxon>
        <taxon>Tracheophyta</taxon>
        <taxon>Spermatophyta</taxon>
        <taxon>Magnoliopsida</taxon>
        <taxon>eudicotyledons</taxon>
        <taxon>Gunneridae</taxon>
        <taxon>Pentapetalae</taxon>
        <taxon>rosids</taxon>
        <taxon>fabids</taxon>
        <taxon>Rosales</taxon>
        <taxon>Rosaceae</taxon>
        <taxon>Rosoideae</taxon>
        <taxon>Rosoideae incertae sedis</taxon>
        <taxon>Rosa</taxon>
    </lineage>
</organism>
<dbReference type="OMA" id="GVETCAH"/>
<comment type="caution">
    <text evidence="16">The sequence shown here is derived from an EMBL/GenBank/DDBJ whole genome shotgun (WGS) entry which is preliminary data.</text>
</comment>
<keyword evidence="16" id="KW-0723">Serine/threonine-protein kinase</keyword>
<dbReference type="Pfam" id="PF13855">
    <property type="entry name" value="LRR_8"/>
    <property type="match status" value="2"/>
</dbReference>
<dbReference type="Gramene" id="PRQ18425">
    <property type="protein sequence ID" value="PRQ18425"/>
    <property type="gene ID" value="RchiOBHm_Chr7g0205911"/>
</dbReference>
<reference evidence="16 17" key="1">
    <citation type="journal article" date="2018" name="Nat. Genet.">
        <title>The Rosa genome provides new insights in the design of modern roses.</title>
        <authorList>
            <person name="Bendahmane M."/>
        </authorList>
    </citation>
    <scope>NUCLEOTIDE SEQUENCE [LARGE SCALE GENOMIC DNA]</scope>
    <source>
        <strain evidence="17">cv. Old Blush</strain>
    </source>
</reference>
<keyword evidence="3" id="KW-1003">Cell membrane</keyword>
<comment type="subcellular location">
    <subcellularLocation>
        <location evidence="1">Cell membrane</location>
        <topology evidence="1">Single-pass type I membrane protein</topology>
    </subcellularLocation>
</comment>
<dbReference type="InterPro" id="IPR003591">
    <property type="entry name" value="Leu-rich_rpt_typical-subtyp"/>
</dbReference>
<keyword evidence="16" id="KW-0808">Transferase</keyword>
<dbReference type="InterPro" id="IPR032675">
    <property type="entry name" value="LRR_dom_sf"/>
</dbReference>
<feature type="domain" description="Disease resistance R13L4/SHOC-2-like LRR" evidence="15">
    <location>
        <begin position="205"/>
        <end position="452"/>
    </location>
</feature>
<dbReference type="AlphaFoldDB" id="A0A2P6P923"/>
<dbReference type="FunFam" id="3.80.10.10:FF:000041">
    <property type="entry name" value="LRR receptor-like serine/threonine-protein kinase ERECTA"/>
    <property type="match status" value="1"/>
</dbReference>
<evidence type="ECO:0000256" key="5">
    <source>
        <dbReference type="ARBA" id="ARBA00022692"/>
    </source>
</evidence>
<dbReference type="SMART" id="SM00365">
    <property type="entry name" value="LRR_SD22"/>
    <property type="match status" value="5"/>
</dbReference>
<dbReference type="Pfam" id="PF23598">
    <property type="entry name" value="LRR_14"/>
    <property type="match status" value="1"/>
</dbReference>
<dbReference type="InterPro" id="IPR001611">
    <property type="entry name" value="Leu-rich_rpt"/>
</dbReference>
<evidence type="ECO:0000256" key="10">
    <source>
        <dbReference type="ARBA" id="ARBA00023170"/>
    </source>
</evidence>
<keyword evidence="8 12" id="KW-1133">Transmembrane helix</keyword>
<sequence>MSSGSMHSGLVGLVCLAIASAICCSSVGSSNNIMCLESERHALLQFKQGLVDDSNALASWKSEKDCCKWRGIECNNQTGHVTSLDFSFNYDAYFSSAEVPLSGEISPSLLELRYLNYLDLSSIDFGENMIPKFIGSLSQLKQLKLADANFSGPVPPQLGNLSNLHTLDLSFNDFEGMMIPKFIGSLSQLKELKLVYSNFSGPVPPQLGNVSNLHTLDLSSNDFEGMMIPKFIGSLSQLKELKLADANFSGPVPPQLGNLSNLHTLDLSSNDFEGMMIPKFIGSLSQLKELKLAYANFSGPVPPQLGNLSNLHTLDLYSNQVVSPENLEWLSHLSSLRYLNMSYLDLSKVVNWPQSLSKLTSLTELRLSSCSLPGVNLKSLSFINSSTSLQLLDLSFNSLLNSSIFYWIANVSSNFVHIDLSYNQLEGGIPKGFENLCSLESLTLYRNQLSENIQDSVKTLSCAENTLDTLDLGANRFWGYLPDLKRFSKLKVLYLDGNQLNGSVPASVGQLSSLETLSLSGNSLSGVITEAHFLNLSRLQSLAVSNNRFSINLSSDWNPPFQLTGWLDMSSCKVGPAFPKWILRQTNLTYLSLSNAGLSGKLPNLSSTSLSLLNLGKNKLSGKIPSWLGNLQGIGILRLHDNNFSGELPSLENCTGLLMVDLGNNKLSGKIPTWIGQSLTDLVILRLRSNEFNGIIPFSLCNLASIHVLDLSHNNISGGLPHCFNNITALAHDSGVGGLIVELVWKGIEIEFPNITGLRSIDISSNYLIGKIPQSIANMTQLISLNLSRNNLMGKLPENFGNLKMLESLDLSRNQISGKIPASFASLNFLSVLDLSYNNLSGRIPTSTQLQSFDASKYMGNHGLCGPPLTPNCSRDGATQADDNKEHDKDGLISLGFFISVVLGFVTGFWMVCGSLLLETSYRYAYFRFLDNAKDWIFVKTSVYKAEVQRTLQR</sequence>
<feature type="chain" id="PRO_5015127488" evidence="13">
    <location>
        <begin position="22"/>
        <end position="954"/>
    </location>
</feature>
<evidence type="ECO:0000256" key="1">
    <source>
        <dbReference type="ARBA" id="ARBA00004251"/>
    </source>
</evidence>
<evidence type="ECO:0000256" key="7">
    <source>
        <dbReference type="ARBA" id="ARBA00022737"/>
    </source>
</evidence>
<dbReference type="Pfam" id="PF08263">
    <property type="entry name" value="LRRNT_2"/>
    <property type="match status" value="1"/>
</dbReference>
<evidence type="ECO:0000313" key="17">
    <source>
        <dbReference type="Proteomes" id="UP000238479"/>
    </source>
</evidence>
<dbReference type="Pfam" id="PF00560">
    <property type="entry name" value="LRR_1"/>
    <property type="match status" value="4"/>
</dbReference>
<evidence type="ECO:0000259" key="14">
    <source>
        <dbReference type="Pfam" id="PF08263"/>
    </source>
</evidence>
<dbReference type="SUPFAM" id="SSF52058">
    <property type="entry name" value="L domain-like"/>
    <property type="match status" value="2"/>
</dbReference>
<keyword evidence="5 12" id="KW-0812">Transmembrane</keyword>
<dbReference type="GO" id="GO:0004674">
    <property type="term" value="F:protein serine/threonine kinase activity"/>
    <property type="evidence" value="ECO:0007669"/>
    <property type="project" value="UniProtKB-KW"/>
</dbReference>
<dbReference type="FunFam" id="3.80.10.10:FF:000111">
    <property type="entry name" value="LRR receptor-like serine/threonine-protein kinase ERECTA"/>
    <property type="match status" value="1"/>
</dbReference>
<keyword evidence="16" id="KW-0418">Kinase</keyword>
<evidence type="ECO:0000313" key="16">
    <source>
        <dbReference type="EMBL" id="PRQ18425.1"/>
    </source>
</evidence>
<dbReference type="InterPro" id="IPR055414">
    <property type="entry name" value="LRR_R13L4/SHOC2-like"/>
</dbReference>
<evidence type="ECO:0000256" key="12">
    <source>
        <dbReference type="SAM" id="Phobius"/>
    </source>
</evidence>
<dbReference type="FunFam" id="3.80.10.10:FF:000095">
    <property type="entry name" value="LRR receptor-like serine/threonine-protein kinase GSO1"/>
    <property type="match status" value="1"/>
</dbReference>
<dbReference type="PROSITE" id="PS51450">
    <property type="entry name" value="LRR"/>
    <property type="match status" value="1"/>
</dbReference>
<dbReference type="Gene3D" id="3.80.10.10">
    <property type="entry name" value="Ribonuclease Inhibitor"/>
    <property type="match status" value="6"/>
</dbReference>
<dbReference type="PRINTS" id="PR00019">
    <property type="entry name" value="LEURICHRPT"/>
</dbReference>
<name>A0A2P6P923_ROSCH</name>
<dbReference type="EC" id="2.7.11.1" evidence="16"/>
<evidence type="ECO:0000256" key="6">
    <source>
        <dbReference type="ARBA" id="ARBA00022729"/>
    </source>
</evidence>
<feature type="transmembrane region" description="Helical" evidence="12">
    <location>
        <begin position="892"/>
        <end position="918"/>
    </location>
</feature>
<keyword evidence="10" id="KW-0675">Receptor</keyword>
<evidence type="ECO:0000256" key="2">
    <source>
        <dbReference type="ARBA" id="ARBA00009592"/>
    </source>
</evidence>
<keyword evidence="4" id="KW-0433">Leucine-rich repeat</keyword>
<feature type="signal peptide" evidence="13">
    <location>
        <begin position="1"/>
        <end position="21"/>
    </location>
</feature>
<dbReference type="GO" id="GO:0005886">
    <property type="term" value="C:plasma membrane"/>
    <property type="evidence" value="ECO:0007669"/>
    <property type="project" value="UniProtKB-SubCell"/>
</dbReference>
<gene>
    <name evidence="16" type="ORF">RchiOBHm_Chr7g0205911</name>
</gene>
<evidence type="ECO:0000256" key="3">
    <source>
        <dbReference type="ARBA" id="ARBA00022475"/>
    </source>
</evidence>
<feature type="domain" description="Leucine-rich repeat-containing N-terminal plant-type" evidence="14">
    <location>
        <begin position="37"/>
        <end position="75"/>
    </location>
</feature>